<dbReference type="SUPFAM" id="SSF53850">
    <property type="entry name" value="Periplasmic binding protein-like II"/>
    <property type="match status" value="1"/>
</dbReference>
<reference evidence="2 3" key="1">
    <citation type="submission" date="2019-03" db="EMBL/GenBank/DDBJ databases">
        <title>Genomic Encyclopedia of Type Strains, Phase IV (KMG-IV): sequencing the most valuable type-strain genomes for metagenomic binning, comparative biology and taxonomic classification.</title>
        <authorList>
            <person name="Goeker M."/>
        </authorList>
    </citation>
    <scope>NUCLEOTIDE SEQUENCE [LARGE SCALE GENOMIC DNA]</scope>
    <source>
        <strain evidence="2 3">DSM 24591</strain>
    </source>
</reference>
<dbReference type="Gene3D" id="3.40.190.150">
    <property type="entry name" value="Bordetella uptake gene, domain 1"/>
    <property type="match status" value="1"/>
</dbReference>
<gene>
    <name evidence="2" type="ORF">EDC26_107185</name>
</gene>
<protein>
    <submittedName>
        <fullName evidence="2">Tripartite-type tricarboxylate transporter receptor subunit TctC</fullName>
    </submittedName>
</protein>
<dbReference type="InterPro" id="IPR005064">
    <property type="entry name" value="BUG"/>
</dbReference>
<proteinExistence type="inferred from homology"/>
<comment type="similarity">
    <text evidence="1">Belongs to the UPF0065 (bug) family.</text>
</comment>
<dbReference type="InterPro" id="IPR042100">
    <property type="entry name" value="Bug_dom1"/>
</dbReference>
<dbReference type="Pfam" id="PF03401">
    <property type="entry name" value="TctC"/>
    <property type="match status" value="1"/>
</dbReference>
<evidence type="ECO:0000313" key="2">
    <source>
        <dbReference type="EMBL" id="TCT07128.1"/>
    </source>
</evidence>
<keyword evidence="3" id="KW-1185">Reference proteome</keyword>
<name>A0A4V2UYF0_9BURK</name>
<dbReference type="Gene3D" id="3.40.190.10">
    <property type="entry name" value="Periplasmic binding protein-like II"/>
    <property type="match status" value="1"/>
</dbReference>
<dbReference type="RefSeq" id="WP_165931006.1">
    <property type="nucleotide sequence ID" value="NZ_SMAJ01000007.1"/>
</dbReference>
<dbReference type="CDD" id="cd07012">
    <property type="entry name" value="PBP2_Bug_TTT"/>
    <property type="match status" value="1"/>
</dbReference>
<evidence type="ECO:0000313" key="3">
    <source>
        <dbReference type="Proteomes" id="UP000295525"/>
    </source>
</evidence>
<accession>A0A4V2UYF0</accession>
<dbReference type="EMBL" id="SMAJ01000007">
    <property type="protein sequence ID" value="TCT07128.1"/>
    <property type="molecule type" value="Genomic_DNA"/>
</dbReference>
<evidence type="ECO:0000256" key="1">
    <source>
        <dbReference type="ARBA" id="ARBA00006987"/>
    </source>
</evidence>
<dbReference type="PANTHER" id="PTHR42928">
    <property type="entry name" value="TRICARBOXYLATE-BINDING PROTEIN"/>
    <property type="match status" value="1"/>
</dbReference>
<dbReference type="AlphaFoldDB" id="A0A4V2UYF0"/>
<dbReference type="Proteomes" id="UP000295525">
    <property type="component" value="Unassembled WGS sequence"/>
</dbReference>
<sequence>MTARLLAQKLSEYWKQPVVVDNRPGASGMIGAGAVARSANDGYTLLIGSPAEIAINPALYPKMAYDPFKDLAPISPVAKFPLLVVANTQSSLKSFKDLAAQSRDAKDGVAFATSGIGSMQQLVGEWLKRNADINLLHVPYKGTGPAMNDLLGGQIPVAVMGLAPLIPHIKAGNLRALAITSSERNPAVPNVPTLKELGYDFESTIWFGVFAPEGTPKEVIRKIGQDLRVVLADKGVEEQMLKLGGETASASPEEFTSFISDEFAKYSKIIKDANIKM</sequence>
<dbReference type="PANTHER" id="PTHR42928:SF5">
    <property type="entry name" value="BLR1237 PROTEIN"/>
    <property type="match status" value="1"/>
</dbReference>
<organism evidence="2 3">
    <name type="scientific">Paralcaligenes ureilyticus</name>
    <dbReference type="NCBI Taxonomy" id="627131"/>
    <lineage>
        <taxon>Bacteria</taxon>
        <taxon>Pseudomonadati</taxon>
        <taxon>Pseudomonadota</taxon>
        <taxon>Betaproteobacteria</taxon>
        <taxon>Burkholderiales</taxon>
        <taxon>Alcaligenaceae</taxon>
        <taxon>Paralcaligenes</taxon>
    </lineage>
</organism>
<comment type="caution">
    <text evidence="2">The sequence shown here is derived from an EMBL/GenBank/DDBJ whole genome shotgun (WGS) entry which is preliminary data.</text>
</comment>
<keyword evidence="2" id="KW-0675">Receptor</keyword>